<keyword evidence="2" id="KW-1133">Transmembrane helix</keyword>
<dbReference type="Proteomes" id="UP000836841">
    <property type="component" value="Chromosome 6"/>
</dbReference>
<evidence type="ECO:0000313" key="4">
    <source>
        <dbReference type="Proteomes" id="UP000836841"/>
    </source>
</evidence>
<evidence type="ECO:0000313" key="3">
    <source>
        <dbReference type="EMBL" id="CAH2072193.1"/>
    </source>
</evidence>
<dbReference type="EMBL" id="OU466862">
    <property type="protein sequence ID" value="CAH2072193.1"/>
    <property type="molecule type" value="Genomic_DNA"/>
</dbReference>
<keyword evidence="2" id="KW-0812">Transmembrane</keyword>
<organism evidence="3 4">
    <name type="scientific">Thlaspi arvense</name>
    <name type="common">Field penny-cress</name>
    <dbReference type="NCBI Taxonomy" id="13288"/>
    <lineage>
        <taxon>Eukaryota</taxon>
        <taxon>Viridiplantae</taxon>
        <taxon>Streptophyta</taxon>
        <taxon>Embryophyta</taxon>
        <taxon>Tracheophyta</taxon>
        <taxon>Spermatophyta</taxon>
        <taxon>Magnoliopsida</taxon>
        <taxon>eudicotyledons</taxon>
        <taxon>Gunneridae</taxon>
        <taxon>Pentapetalae</taxon>
        <taxon>rosids</taxon>
        <taxon>malvids</taxon>
        <taxon>Brassicales</taxon>
        <taxon>Brassicaceae</taxon>
        <taxon>Thlaspideae</taxon>
        <taxon>Thlaspi</taxon>
    </lineage>
</organism>
<evidence type="ECO:0000256" key="1">
    <source>
        <dbReference type="SAM" id="MobiDB-lite"/>
    </source>
</evidence>
<keyword evidence="4" id="KW-1185">Reference proteome</keyword>
<accession>A0AAU9SV60</accession>
<evidence type="ECO:0008006" key="5">
    <source>
        <dbReference type="Google" id="ProtNLM"/>
    </source>
</evidence>
<protein>
    <recommendedName>
        <fullName evidence="5">Late embryogenesis abundant protein LEA-2 subgroup domain-containing protein</fullName>
    </recommendedName>
</protein>
<feature type="transmembrane region" description="Helical" evidence="2">
    <location>
        <begin position="49"/>
        <end position="73"/>
    </location>
</feature>
<reference evidence="3 4" key="1">
    <citation type="submission" date="2022-03" db="EMBL/GenBank/DDBJ databases">
        <authorList>
            <person name="Nunn A."/>
            <person name="Chopra R."/>
            <person name="Nunn A."/>
            <person name="Contreras Garrido A."/>
        </authorList>
    </citation>
    <scope>NUCLEOTIDE SEQUENCE [LARGE SCALE GENOMIC DNA]</scope>
</reference>
<evidence type="ECO:0000256" key="2">
    <source>
        <dbReference type="SAM" id="Phobius"/>
    </source>
</evidence>
<sequence length="185" mass="20526">MASETYAHTFGDPTPPSSSSSSSRLREWWLRPVVTIPATNDHDPTFKEFAALLSPFCGALFTVVAILSVFASIDKAHPHAKFSIQSVAVSPSGATWHVDFLVENPSSRYSIYYDDDDASVRLGDLSVDVFKITRKRVYRDHTAFSLDFDAQGNGNDAVSGQLDIKLGGKHKRYVDYHEAGHFDIR</sequence>
<keyword evidence="2" id="KW-0472">Membrane</keyword>
<dbReference type="AlphaFoldDB" id="A0AAU9SV60"/>
<proteinExistence type="predicted"/>
<gene>
    <name evidence="3" type="ORF">TAV2_LOCUS20718</name>
</gene>
<feature type="region of interest" description="Disordered" evidence="1">
    <location>
        <begin position="1"/>
        <end position="22"/>
    </location>
</feature>
<name>A0AAU9SV60_THLAR</name>